<evidence type="ECO:0000256" key="4">
    <source>
        <dbReference type="ARBA" id="ARBA00022525"/>
    </source>
</evidence>
<keyword evidence="5 8" id="KW-0378">Hydrolase</keyword>
<protein>
    <submittedName>
        <fullName evidence="9">Uncharacterized protein</fullName>
    </submittedName>
</protein>
<evidence type="ECO:0000256" key="3">
    <source>
        <dbReference type="ARBA" id="ARBA00022512"/>
    </source>
</evidence>
<dbReference type="GO" id="GO:0004650">
    <property type="term" value="F:polygalacturonase activity"/>
    <property type="evidence" value="ECO:0007669"/>
    <property type="project" value="InterPro"/>
</dbReference>
<dbReference type="InterPro" id="IPR000743">
    <property type="entry name" value="Glyco_hydro_28"/>
</dbReference>
<reference evidence="9" key="1">
    <citation type="submission" date="2018-02" db="EMBL/GenBank/DDBJ databases">
        <title>Rhizophora mucronata_Transcriptome.</title>
        <authorList>
            <person name="Meera S.P."/>
            <person name="Sreeshan A."/>
            <person name="Augustine A."/>
        </authorList>
    </citation>
    <scope>NUCLEOTIDE SEQUENCE</scope>
    <source>
        <tissue evidence="9">Leaf</tissue>
    </source>
</reference>
<organism evidence="9">
    <name type="scientific">Rhizophora mucronata</name>
    <name type="common">Asiatic mangrove</name>
    <dbReference type="NCBI Taxonomy" id="61149"/>
    <lineage>
        <taxon>Eukaryota</taxon>
        <taxon>Viridiplantae</taxon>
        <taxon>Streptophyta</taxon>
        <taxon>Embryophyta</taxon>
        <taxon>Tracheophyta</taxon>
        <taxon>Spermatophyta</taxon>
        <taxon>Magnoliopsida</taxon>
        <taxon>eudicotyledons</taxon>
        <taxon>Gunneridae</taxon>
        <taxon>Pentapetalae</taxon>
        <taxon>rosids</taxon>
        <taxon>fabids</taxon>
        <taxon>Malpighiales</taxon>
        <taxon>Rhizophoraceae</taxon>
        <taxon>Rhizophora</taxon>
    </lineage>
</organism>
<dbReference type="GO" id="GO:0071555">
    <property type="term" value="P:cell wall organization"/>
    <property type="evidence" value="ECO:0007669"/>
    <property type="project" value="UniProtKB-KW"/>
</dbReference>
<comment type="similarity">
    <text evidence="2 8">Belongs to the glycosyl hydrolase 28 family.</text>
</comment>
<keyword evidence="4" id="KW-0964">Secreted</keyword>
<evidence type="ECO:0000256" key="5">
    <source>
        <dbReference type="ARBA" id="ARBA00022801"/>
    </source>
</evidence>
<keyword evidence="3" id="KW-0134">Cell wall</keyword>
<dbReference type="SUPFAM" id="SSF51126">
    <property type="entry name" value="Pectin lyase-like"/>
    <property type="match status" value="1"/>
</dbReference>
<comment type="subcellular location">
    <subcellularLocation>
        <location evidence="1">Secreted</location>
        <location evidence="1">Cell wall</location>
    </subcellularLocation>
</comment>
<keyword evidence="6 8" id="KW-0326">Glycosidase</keyword>
<evidence type="ECO:0000256" key="8">
    <source>
        <dbReference type="RuleBase" id="RU361169"/>
    </source>
</evidence>
<proteinExistence type="inferred from homology"/>
<keyword evidence="7" id="KW-0961">Cell wall biogenesis/degradation</keyword>
<evidence type="ECO:0000256" key="7">
    <source>
        <dbReference type="ARBA" id="ARBA00023316"/>
    </source>
</evidence>
<dbReference type="PANTHER" id="PTHR31375">
    <property type="match status" value="1"/>
</dbReference>
<dbReference type="Gene3D" id="2.160.20.10">
    <property type="entry name" value="Single-stranded right-handed beta-helix, Pectin lyase-like"/>
    <property type="match status" value="1"/>
</dbReference>
<dbReference type="AlphaFoldDB" id="A0A2P2K1Q7"/>
<name>A0A2P2K1Q7_RHIMU</name>
<sequence length="98" mass="10971">MMLIPEEHMFLVRPISFSGPNDEWNFPQLDGTIVAPTNAGAWGRGLLQWLQFTKLVGISIQGKGTIEGSGSVWWQDEPFEDPQLICNQTATVFYVVCI</sequence>
<accession>A0A2P2K1Q7</accession>
<dbReference type="EMBL" id="GGEC01019169">
    <property type="protein sequence ID" value="MBW99652.1"/>
    <property type="molecule type" value="Transcribed_RNA"/>
</dbReference>
<dbReference type="Pfam" id="PF00295">
    <property type="entry name" value="Glyco_hydro_28"/>
    <property type="match status" value="1"/>
</dbReference>
<evidence type="ECO:0000313" key="9">
    <source>
        <dbReference type="EMBL" id="MBW99652.1"/>
    </source>
</evidence>
<evidence type="ECO:0000256" key="6">
    <source>
        <dbReference type="ARBA" id="ARBA00023295"/>
    </source>
</evidence>
<evidence type="ECO:0000256" key="1">
    <source>
        <dbReference type="ARBA" id="ARBA00004191"/>
    </source>
</evidence>
<dbReference type="InterPro" id="IPR012334">
    <property type="entry name" value="Pectin_lyas_fold"/>
</dbReference>
<dbReference type="GO" id="GO:0005975">
    <property type="term" value="P:carbohydrate metabolic process"/>
    <property type="evidence" value="ECO:0007669"/>
    <property type="project" value="InterPro"/>
</dbReference>
<dbReference type="InterPro" id="IPR011050">
    <property type="entry name" value="Pectin_lyase_fold/virulence"/>
</dbReference>
<evidence type="ECO:0000256" key="2">
    <source>
        <dbReference type="ARBA" id="ARBA00008834"/>
    </source>
</evidence>